<keyword evidence="5 16" id="KW-0547">Nucleotide-binding</keyword>
<dbReference type="InterPro" id="IPR041562">
    <property type="entry name" value="MCM_lid"/>
</dbReference>
<dbReference type="GO" id="GO:0016787">
    <property type="term" value="F:hydrolase activity"/>
    <property type="evidence" value="ECO:0007669"/>
    <property type="project" value="UniProtKB-KW"/>
</dbReference>
<keyword evidence="8" id="KW-0347">Helicase</keyword>
<keyword evidence="11" id="KW-0234">DNA repair</keyword>
<dbReference type="InterPro" id="IPR033762">
    <property type="entry name" value="MCM_OB"/>
</dbReference>
<evidence type="ECO:0000256" key="14">
    <source>
        <dbReference type="ARBA" id="ARBA00042301"/>
    </source>
</evidence>
<keyword evidence="19" id="KW-1185">Reference proteome</keyword>
<evidence type="ECO:0000313" key="18">
    <source>
        <dbReference type="EMBL" id="KAL1497582.1"/>
    </source>
</evidence>
<evidence type="ECO:0000256" key="11">
    <source>
        <dbReference type="ARBA" id="ARBA00023204"/>
    </source>
</evidence>
<keyword evidence="10 16" id="KW-0238">DNA-binding</keyword>
<evidence type="ECO:0000256" key="7">
    <source>
        <dbReference type="ARBA" id="ARBA00022801"/>
    </source>
</evidence>
<evidence type="ECO:0000256" key="2">
    <source>
        <dbReference type="ARBA" id="ARBA00008010"/>
    </source>
</evidence>
<evidence type="ECO:0000256" key="6">
    <source>
        <dbReference type="ARBA" id="ARBA00022763"/>
    </source>
</evidence>
<dbReference type="PRINTS" id="PR01657">
    <property type="entry name" value="MCMFAMILY"/>
</dbReference>
<evidence type="ECO:0000256" key="5">
    <source>
        <dbReference type="ARBA" id="ARBA00022741"/>
    </source>
</evidence>
<keyword evidence="7" id="KW-0378">Hydrolase</keyword>
<evidence type="ECO:0000256" key="10">
    <source>
        <dbReference type="ARBA" id="ARBA00023125"/>
    </source>
</evidence>
<dbReference type="SMART" id="SM00382">
    <property type="entry name" value="AAA"/>
    <property type="match status" value="1"/>
</dbReference>
<dbReference type="Pfam" id="PF17207">
    <property type="entry name" value="MCM_OB"/>
    <property type="match status" value="1"/>
</dbReference>
<dbReference type="Pfam" id="PF00493">
    <property type="entry name" value="MCM"/>
    <property type="match status" value="1"/>
</dbReference>
<evidence type="ECO:0000256" key="9">
    <source>
        <dbReference type="ARBA" id="ARBA00022840"/>
    </source>
</evidence>
<evidence type="ECO:0000259" key="17">
    <source>
        <dbReference type="PROSITE" id="PS50051"/>
    </source>
</evidence>
<dbReference type="InterPro" id="IPR012340">
    <property type="entry name" value="NA-bd_OB-fold"/>
</dbReference>
<dbReference type="InterPro" id="IPR001208">
    <property type="entry name" value="MCM_dom"/>
</dbReference>
<organism evidence="18 19">
    <name type="scientific">Hypothenemus hampei</name>
    <name type="common">Coffee berry borer</name>
    <dbReference type="NCBI Taxonomy" id="57062"/>
    <lineage>
        <taxon>Eukaryota</taxon>
        <taxon>Metazoa</taxon>
        <taxon>Ecdysozoa</taxon>
        <taxon>Arthropoda</taxon>
        <taxon>Hexapoda</taxon>
        <taxon>Insecta</taxon>
        <taxon>Pterygota</taxon>
        <taxon>Neoptera</taxon>
        <taxon>Endopterygota</taxon>
        <taxon>Coleoptera</taxon>
        <taxon>Polyphaga</taxon>
        <taxon>Cucujiformia</taxon>
        <taxon>Curculionidae</taxon>
        <taxon>Scolytinae</taxon>
        <taxon>Hypothenemus</taxon>
    </lineage>
</organism>
<dbReference type="PROSITE" id="PS00847">
    <property type="entry name" value="MCM_1"/>
    <property type="match status" value="1"/>
</dbReference>
<dbReference type="SMART" id="SM00350">
    <property type="entry name" value="MCM"/>
    <property type="match status" value="1"/>
</dbReference>
<keyword evidence="4" id="KW-0235">DNA replication</keyword>
<dbReference type="AlphaFoldDB" id="A0ABD1EM56"/>
<dbReference type="InterPro" id="IPR003593">
    <property type="entry name" value="AAA+_ATPase"/>
</dbReference>
<dbReference type="Proteomes" id="UP001566132">
    <property type="component" value="Unassembled WGS sequence"/>
</dbReference>
<reference evidence="18 19" key="1">
    <citation type="submission" date="2024-05" db="EMBL/GenBank/DDBJ databases">
        <title>Genetic variation in Jamaican populations of the coffee berry borer (Hypothenemus hampei).</title>
        <authorList>
            <person name="Errbii M."/>
            <person name="Myrie A."/>
        </authorList>
    </citation>
    <scope>NUCLEOTIDE SEQUENCE [LARGE SCALE GENOMIC DNA]</scope>
    <source>
        <strain evidence="18">JA-Hopewell-2020-01-JO</strain>
        <tissue evidence="18">Whole body</tissue>
    </source>
</reference>
<dbReference type="SUPFAM" id="SSF50249">
    <property type="entry name" value="Nucleic acid-binding proteins"/>
    <property type="match status" value="1"/>
</dbReference>
<comment type="similarity">
    <text evidence="2 16">Belongs to the MCM family.</text>
</comment>
<dbReference type="InterPro" id="IPR058768">
    <property type="entry name" value="MCM9_N"/>
</dbReference>
<dbReference type="Gene3D" id="2.40.50.140">
    <property type="entry name" value="Nucleic acid-binding proteins"/>
    <property type="match status" value="1"/>
</dbReference>
<feature type="domain" description="MCM C-terminal AAA(+) ATPase" evidence="17">
    <location>
        <begin position="285"/>
        <end position="491"/>
    </location>
</feature>
<dbReference type="GO" id="GO:0003678">
    <property type="term" value="F:DNA helicase activity"/>
    <property type="evidence" value="ECO:0007669"/>
    <property type="project" value="UniProtKB-EC"/>
</dbReference>
<evidence type="ECO:0000256" key="15">
    <source>
        <dbReference type="ARBA" id="ARBA00047995"/>
    </source>
</evidence>
<dbReference type="PANTHER" id="PTHR11630:SF48">
    <property type="entry name" value="DNA HELICASE MCM9"/>
    <property type="match status" value="1"/>
</dbReference>
<dbReference type="EMBL" id="JBDJPC010000006">
    <property type="protein sequence ID" value="KAL1497582.1"/>
    <property type="molecule type" value="Genomic_DNA"/>
</dbReference>
<sequence>MCEDYLVSYHKIDIIAILEHEDTQKHYSVYLNFLDLFESDVSLGNSILTDPETSFITWNKAIHTVQINFLEDSKKYTIKSNIHCRIYNLPSWPHICRTIFPGNEDVNKFLQITGVVTRTSAKKLLEFQRNYTCKKCKFSVLVEAVYDKNNIIKKPKKCSNPVGCRGTMITSGNLDSSSCKDYQEIKIQEDLSQLSSGTLPNHLKVTLEDDLVNSCKPGENITITGIIKRRWSEFDKGVKTVIEIVLRANHIQVNNSSSNSIKISDDAKEIFKKFWLEHKNDPLAGRNVILKSIAPEIYGLNLVKLTVGIVLAGGSQTPDNEDSTGVDVRSESHLLLVGDPGTGKSEMLRFASKIIPRSVLTTGGGSTAAGLTVTAIMENGEWQLEAGALVMADGGICCIDEFNSMKEADRVSIHEAMEQQTISVAKAGIVCKLKSRCSILASCNPKGNVDTSLPLCINVAMSSPLLSRFDIILLLKDVVNRKKDAELASYLINKDQLTDNKELWNLKKLQLYFAYIRKMNPEITTDAKTILSHYYQLQRRSGGQNKSRITVRLLESLIRLAQGHAKLMCHREVTILDALFAVILVDITMDQDNSILNLQLDSDPFCDDSEGLGKEIFEKVLVKLKLNHLYENGENISETDTFLFSYKSERHSTLYSHCDSKTIGNETLTTEVKGTNKEVSINSPIETYELFKNNYQNCDIETDRDHGLKESTFIQLNIEEFKCETVTNLSHIITNESIQDNFTEYDDLPQKNPFTLERHCLQQCRINNEETVKENMPENVVEINNVECSMKRKSKHFLPKKASKKRKKMNDMLKLMPSVNDDILDMNLDWELEETVQLNDQFKHISDANSTSLKESFVNTDECVKEQSVFESELNTTSRFSTDKNSSTQTTRSYNFKNDGKNQEISIDLDADINNIVDVIVNPFSKKRSTNF</sequence>
<keyword evidence="9 16" id="KW-0067">ATP-binding</keyword>
<proteinExistence type="inferred from homology"/>
<dbReference type="PROSITE" id="PS50051">
    <property type="entry name" value="MCM_2"/>
    <property type="match status" value="1"/>
</dbReference>
<keyword evidence="6" id="KW-0227">DNA damage</keyword>
<dbReference type="FunFam" id="3.40.50.300:FF:000671">
    <property type="entry name" value="DNA helicase MCM9 isoform X1"/>
    <property type="match status" value="1"/>
</dbReference>
<dbReference type="SUPFAM" id="SSF52540">
    <property type="entry name" value="P-loop containing nucleoside triphosphate hydrolases"/>
    <property type="match status" value="1"/>
</dbReference>
<dbReference type="GO" id="GO:0006281">
    <property type="term" value="P:DNA repair"/>
    <property type="evidence" value="ECO:0007669"/>
    <property type="project" value="UniProtKB-KW"/>
</dbReference>
<keyword evidence="12" id="KW-0539">Nucleus</keyword>
<dbReference type="Gene3D" id="3.40.50.300">
    <property type="entry name" value="P-loop containing nucleotide triphosphate hydrolases"/>
    <property type="match status" value="1"/>
</dbReference>
<protein>
    <recommendedName>
        <fullName evidence="13">DNA helicase MCM9</fullName>
        <ecNumber evidence="3">3.6.4.12</ecNumber>
    </recommendedName>
    <alternativeName>
        <fullName evidence="14">Minichromosome maintenance 9</fullName>
    </alternativeName>
</protein>
<dbReference type="Gene3D" id="2.20.28.10">
    <property type="match status" value="1"/>
</dbReference>
<dbReference type="InterPro" id="IPR031327">
    <property type="entry name" value="MCM"/>
</dbReference>
<evidence type="ECO:0000256" key="12">
    <source>
        <dbReference type="ARBA" id="ARBA00023242"/>
    </source>
</evidence>
<evidence type="ECO:0000313" key="19">
    <source>
        <dbReference type="Proteomes" id="UP001566132"/>
    </source>
</evidence>
<dbReference type="InterPro" id="IPR027417">
    <property type="entry name" value="P-loop_NTPase"/>
</dbReference>
<name>A0ABD1EM56_HYPHA</name>
<gene>
    <name evidence="18" type="ORF">ABEB36_008517</name>
</gene>
<comment type="subcellular location">
    <subcellularLocation>
        <location evidence="1">Nucleus</location>
    </subcellularLocation>
</comment>
<accession>A0ABD1EM56</accession>
<dbReference type="Pfam" id="PF17855">
    <property type="entry name" value="MCM_lid"/>
    <property type="match status" value="1"/>
</dbReference>
<evidence type="ECO:0000256" key="13">
    <source>
        <dbReference type="ARBA" id="ARBA00041085"/>
    </source>
</evidence>
<evidence type="ECO:0000256" key="1">
    <source>
        <dbReference type="ARBA" id="ARBA00004123"/>
    </source>
</evidence>
<dbReference type="GO" id="GO:0005634">
    <property type="term" value="C:nucleus"/>
    <property type="evidence" value="ECO:0007669"/>
    <property type="project" value="UniProtKB-SubCell"/>
</dbReference>
<comment type="catalytic activity">
    <reaction evidence="15">
        <text>ATP + H2O = ADP + phosphate + H(+)</text>
        <dbReference type="Rhea" id="RHEA:13065"/>
        <dbReference type="ChEBI" id="CHEBI:15377"/>
        <dbReference type="ChEBI" id="CHEBI:15378"/>
        <dbReference type="ChEBI" id="CHEBI:30616"/>
        <dbReference type="ChEBI" id="CHEBI:43474"/>
        <dbReference type="ChEBI" id="CHEBI:456216"/>
        <dbReference type="EC" id="3.6.4.12"/>
    </reaction>
</comment>
<evidence type="ECO:0000256" key="3">
    <source>
        <dbReference type="ARBA" id="ARBA00012551"/>
    </source>
</evidence>
<comment type="caution">
    <text evidence="18">The sequence shown here is derived from an EMBL/GenBank/DDBJ whole genome shotgun (WGS) entry which is preliminary data.</text>
</comment>
<dbReference type="EC" id="3.6.4.12" evidence="3"/>
<evidence type="ECO:0000256" key="4">
    <source>
        <dbReference type="ARBA" id="ARBA00022705"/>
    </source>
</evidence>
<dbReference type="PANTHER" id="PTHR11630">
    <property type="entry name" value="DNA REPLICATION LICENSING FACTOR MCM FAMILY MEMBER"/>
    <property type="match status" value="1"/>
</dbReference>
<evidence type="ECO:0000256" key="16">
    <source>
        <dbReference type="RuleBase" id="RU004070"/>
    </source>
</evidence>
<dbReference type="InterPro" id="IPR018525">
    <property type="entry name" value="MCM_CS"/>
</dbReference>
<dbReference type="GO" id="GO:0005524">
    <property type="term" value="F:ATP binding"/>
    <property type="evidence" value="ECO:0007669"/>
    <property type="project" value="UniProtKB-KW"/>
</dbReference>
<evidence type="ECO:0000256" key="8">
    <source>
        <dbReference type="ARBA" id="ARBA00022806"/>
    </source>
</evidence>
<dbReference type="GO" id="GO:0003677">
    <property type="term" value="F:DNA binding"/>
    <property type="evidence" value="ECO:0007669"/>
    <property type="project" value="UniProtKB-KW"/>
</dbReference>
<dbReference type="Pfam" id="PF26066">
    <property type="entry name" value="MCM9_N"/>
    <property type="match status" value="1"/>
</dbReference>